<reference evidence="2 3" key="1">
    <citation type="submission" date="2017-03" db="EMBL/GenBank/DDBJ databases">
        <title>WGS assembly of Porphyra umbilicalis.</title>
        <authorList>
            <person name="Brawley S.H."/>
            <person name="Blouin N.A."/>
            <person name="Ficko-Blean E."/>
            <person name="Wheeler G.L."/>
            <person name="Lohr M."/>
            <person name="Goodson H.V."/>
            <person name="Jenkins J.W."/>
            <person name="Blaby-Haas C.E."/>
            <person name="Helliwell K.E."/>
            <person name="Chan C."/>
            <person name="Marriage T."/>
            <person name="Bhattacharya D."/>
            <person name="Klein A.S."/>
            <person name="Badis Y."/>
            <person name="Brodie J."/>
            <person name="Cao Y."/>
            <person name="Collen J."/>
            <person name="Dittami S.M."/>
            <person name="Gachon C.M."/>
            <person name="Green B.R."/>
            <person name="Karpowicz S."/>
            <person name="Kim J.W."/>
            <person name="Kudahl U."/>
            <person name="Lin S."/>
            <person name="Michel G."/>
            <person name="Mittag M."/>
            <person name="Olson B.J."/>
            <person name="Pangilinan J."/>
            <person name="Peng Y."/>
            <person name="Qiu H."/>
            <person name="Shu S."/>
            <person name="Singer J.T."/>
            <person name="Smith A.G."/>
            <person name="Sprecher B.N."/>
            <person name="Wagner V."/>
            <person name="Wang W."/>
            <person name="Wang Z.-Y."/>
            <person name="Yan J."/>
            <person name="Yarish C."/>
            <person name="Zoeuner-Riek S."/>
            <person name="Zhuang Y."/>
            <person name="Zou Y."/>
            <person name="Lindquist E.A."/>
            <person name="Grimwood J."/>
            <person name="Barry K."/>
            <person name="Rokhsar D.S."/>
            <person name="Schmutz J."/>
            <person name="Stiller J.W."/>
            <person name="Grossman A.R."/>
            <person name="Prochnik S.E."/>
        </authorList>
    </citation>
    <scope>NUCLEOTIDE SEQUENCE [LARGE SCALE GENOMIC DNA]</scope>
    <source>
        <strain evidence="2">4086291</strain>
    </source>
</reference>
<feature type="compositionally biased region" description="Gly residues" evidence="1">
    <location>
        <begin position="204"/>
        <end position="217"/>
    </location>
</feature>
<dbReference type="EMBL" id="KV919264">
    <property type="protein sequence ID" value="OSX70402.1"/>
    <property type="molecule type" value="Genomic_DNA"/>
</dbReference>
<accession>A0A1X6NP91</accession>
<protein>
    <submittedName>
        <fullName evidence="2">Uncharacterized protein</fullName>
    </submittedName>
</protein>
<dbReference type="AlphaFoldDB" id="A0A1X6NP91"/>
<proteinExistence type="predicted"/>
<feature type="compositionally biased region" description="Gly residues" evidence="1">
    <location>
        <begin position="181"/>
        <end position="195"/>
    </location>
</feature>
<name>A0A1X6NP91_PORUM</name>
<keyword evidence="3" id="KW-1185">Reference proteome</keyword>
<sequence>MPCRGDPTTRPRGHLSQPPSLREQRPRFGVRCHAPGSNKNRGQPHSPLPSPPLNRAPTNCTPHLVLPSLRHRVRFARYVRLGRHHRLFAQEARRRLHRKWNPRIPRLGLHRQRRYRRPWALHRVAGSHPQPPPRAIAAGRCERHDTYACEGAVKIHSSNRLGRVNEAGVEVGEGDGPIDRGQGGAGGGGRGGSKGGTEVRLSSGGRGGRGGGRGGWGRPEDCSRSRGGQAGERGPAGDGRRDIGRGGGGEGRHGRYPLRRLKRGHRPWKQYKCRHDHGRGEGGEARGTAD</sequence>
<evidence type="ECO:0000313" key="2">
    <source>
        <dbReference type="EMBL" id="OSX70402.1"/>
    </source>
</evidence>
<feature type="compositionally biased region" description="Gly residues" evidence="1">
    <location>
        <begin position="228"/>
        <end position="237"/>
    </location>
</feature>
<evidence type="ECO:0000256" key="1">
    <source>
        <dbReference type="SAM" id="MobiDB-lite"/>
    </source>
</evidence>
<dbReference type="Proteomes" id="UP000218209">
    <property type="component" value="Unassembled WGS sequence"/>
</dbReference>
<gene>
    <name evidence="2" type="ORF">BU14_0769s0008</name>
</gene>
<feature type="region of interest" description="Disordered" evidence="1">
    <location>
        <begin position="1"/>
        <end position="59"/>
    </location>
</feature>
<feature type="compositionally biased region" description="Basic residues" evidence="1">
    <location>
        <begin position="254"/>
        <end position="277"/>
    </location>
</feature>
<organism evidence="2 3">
    <name type="scientific">Porphyra umbilicalis</name>
    <name type="common">Purple laver</name>
    <name type="synonym">Red alga</name>
    <dbReference type="NCBI Taxonomy" id="2786"/>
    <lineage>
        <taxon>Eukaryota</taxon>
        <taxon>Rhodophyta</taxon>
        <taxon>Bangiophyceae</taxon>
        <taxon>Bangiales</taxon>
        <taxon>Bangiaceae</taxon>
        <taxon>Porphyra</taxon>
    </lineage>
</organism>
<feature type="region of interest" description="Disordered" evidence="1">
    <location>
        <begin position="169"/>
        <end position="290"/>
    </location>
</feature>
<feature type="compositionally biased region" description="Basic and acidic residues" evidence="1">
    <location>
        <begin position="278"/>
        <end position="290"/>
    </location>
</feature>
<evidence type="ECO:0000313" key="3">
    <source>
        <dbReference type="Proteomes" id="UP000218209"/>
    </source>
</evidence>